<dbReference type="GO" id="GO:0016491">
    <property type="term" value="F:oxidoreductase activity"/>
    <property type="evidence" value="ECO:0007669"/>
    <property type="project" value="TreeGrafter"/>
</dbReference>
<dbReference type="PANTHER" id="PTHR43544">
    <property type="entry name" value="SHORT-CHAIN DEHYDROGENASE/REDUCTASE"/>
    <property type="match status" value="1"/>
</dbReference>
<gene>
    <name evidence="2" type="ORF">B0T14DRAFT_61173</name>
</gene>
<evidence type="ECO:0000313" key="3">
    <source>
        <dbReference type="Proteomes" id="UP001175000"/>
    </source>
</evidence>
<dbReference type="AlphaFoldDB" id="A0AA39XFY7"/>
<name>A0AA39XFY7_9PEZI</name>
<proteinExistence type="inferred from homology"/>
<dbReference type="SUPFAM" id="SSF51735">
    <property type="entry name" value="NAD(P)-binding Rossmann-fold domains"/>
    <property type="match status" value="1"/>
</dbReference>
<dbReference type="EMBL" id="JAULSU010000001">
    <property type="protein sequence ID" value="KAK0633288.1"/>
    <property type="molecule type" value="Genomic_DNA"/>
</dbReference>
<evidence type="ECO:0000256" key="1">
    <source>
        <dbReference type="ARBA" id="ARBA00006484"/>
    </source>
</evidence>
<dbReference type="InterPro" id="IPR051468">
    <property type="entry name" value="Fungal_SecMetab_SDRs"/>
</dbReference>
<dbReference type="Pfam" id="PF00106">
    <property type="entry name" value="adh_short"/>
    <property type="match status" value="1"/>
</dbReference>
<dbReference type="Proteomes" id="UP001175000">
    <property type="component" value="Unassembled WGS sequence"/>
</dbReference>
<keyword evidence="3" id="KW-1185">Reference proteome</keyword>
<organism evidence="2 3">
    <name type="scientific">Immersiella caudata</name>
    <dbReference type="NCBI Taxonomy" id="314043"/>
    <lineage>
        <taxon>Eukaryota</taxon>
        <taxon>Fungi</taxon>
        <taxon>Dikarya</taxon>
        <taxon>Ascomycota</taxon>
        <taxon>Pezizomycotina</taxon>
        <taxon>Sordariomycetes</taxon>
        <taxon>Sordariomycetidae</taxon>
        <taxon>Sordariales</taxon>
        <taxon>Lasiosphaeriaceae</taxon>
        <taxon>Immersiella</taxon>
    </lineage>
</organism>
<protein>
    <submittedName>
        <fullName evidence="2">Uncharacterized protein</fullName>
    </submittedName>
</protein>
<dbReference type="PRINTS" id="PR00081">
    <property type="entry name" value="GDHRDH"/>
</dbReference>
<reference evidence="2" key="1">
    <citation type="submission" date="2023-06" db="EMBL/GenBank/DDBJ databases">
        <title>Genome-scale phylogeny and comparative genomics of the fungal order Sordariales.</title>
        <authorList>
            <consortium name="Lawrence Berkeley National Laboratory"/>
            <person name="Hensen N."/>
            <person name="Bonometti L."/>
            <person name="Westerberg I."/>
            <person name="Brannstrom I.O."/>
            <person name="Guillou S."/>
            <person name="Cros-Aarteil S."/>
            <person name="Calhoun S."/>
            <person name="Haridas S."/>
            <person name="Kuo A."/>
            <person name="Mondo S."/>
            <person name="Pangilinan J."/>
            <person name="Riley R."/>
            <person name="Labutti K."/>
            <person name="Andreopoulos B."/>
            <person name="Lipzen A."/>
            <person name="Chen C."/>
            <person name="Yanf M."/>
            <person name="Daum C."/>
            <person name="Ng V."/>
            <person name="Clum A."/>
            <person name="Steindorff A."/>
            <person name="Ohm R."/>
            <person name="Martin F."/>
            <person name="Silar P."/>
            <person name="Natvig D."/>
            <person name="Lalanne C."/>
            <person name="Gautier V."/>
            <person name="Ament-Velasquez S.L."/>
            <person name="Kruys A."/>
            <person name="Hutchinson M.I."/>
            <person name="Powell A.J."/>
            <person name="Barry K."/>
            <person name="Miller A.N."/>
            <person name="Grigoriev I.V."/>
            <person name="Debuchy R."/>
            <person name="Gladieux P."/>
            <person name="Thoren M.H."/>
            <person name="Johannesson H."/>
        </authorList>
    </citation>
    <scope>NUCLEOTIDE SEQUENCE</scope>
    <source>
        <strain evidence="2">CBS 606.72</strain>
    </source>
</reference>
<comment type="similarity">
    <text evidence="1">Belongs to the short-chain dehydrogenases/reductases (SDR) family.</text>
</comment>
<dbReference type="Gene3D" id="3.40.50.720">
    <property type="entry name" value="NAD(P)-binding Rossmann-like Domain"/>
    <property type="match status" value="1"/>
</dbReference>
<dbReference type="PANTHER" id="PTHR43544:SF12">
    <property type="entry name" value="NAD(P)-BINDING ROSSMANN-FOLD SUPERFAMILY PROTEIN"/>
    <property type="match status" value="1"/>
</dbReference>
<accession>A0AA39XFY7</accession>
<dbReference type="InterPro" id="IPR036291">
    <property type="entry name" value="NAD(P)-bd_dom_sf"/>
</dbReference>
<dbReference type="GO" id="GO:0005737">
    <property type="term" value="C:cytoplasm"/>
    <property type="evidence" value="ECO:0007669"/>
    <property type="project" value="TreeGrafter"/>
</dbReference>
<comment type="caution">
    <text evidence="2">The sequence shown here is derived from an EMBL/GenBank/DDBJ whole genome shotgun (WGS) entry which is preliminary data.</text>
</comment>
<dbReference type="InterPro" id="IPR002347">
    <property type="entry name" value="SDR_fam"/>
</dbReference>
<sequence>MSRPWILICPSSRGIGFHLTRHLLRTTRTPILATTRSPDPSPLHTSLLSDLITPLDDPSGRLSVVPSVDVTSEPALISASQRAASLFPPDHHHLHLSFCLPGILHVEKSTSQINYNDALETLKVNVLGPMMLMKHFVGYMPKKSTDMDLEGTELPKHAVWTNMGARVGSIGDNKLGGWYSYRSSKAAVHSLTRSLDRELSTRGGEKCMAVSYHPGTVKTELSREFWGSVRNDVLMEPEVAVEEMARVVMGIGLERRGRCWDYKGEEVPP</sequence>
<evidence type="ECO:0000313" key="2">
    <source>
        <dbReference type="EMBL" id="KAK0633288.1"/>
    </source>
</evidence>